<evidence type="ECO:0000313" key="2">
    <source>
        <dbReference type="EMBL" id="GMF11302.1"/>
    </source>
</evidence>
<feature type="compositionally biased region" description="Low complexity" evidence="1">
    <location>
        <begin position="30"/>
        <end position="44"/>
    </location>
</feature>
<organism evidence="2 3">
    <name type="scientific">Phytophthora lilii</name>
    <dbReference type="NCBI Taxonomy" id="2077276"/>
    <lineage>
        <taxon>Eukaryota</taxon>
        <taxon>Sar</taxon>
        <taxon>Stramenopiles</taxon>
        <taxon>Oomycota</taxon>
        <taxon>Peronosporomycetes</taxon>
        <taxon>Peronosporales</taxon>
        <taxon>Peronosporaceae</taxon>
        <taxon>Phytophthora</taxon>
    </lineage>
</organism>
<evidence type="ECO:0000256" key="1">
    <source>
        <dbReference type="SAM" id="MobiDB-lite"/>
    </source>
</evidence>
<feature type="compositionally biased region" description="Low complexity" evidence="1">
    <location>
        <begin position="97"/>
        <end position="113"/>
    </location>
</feature>
<proteinExistence type="predicted"/>
<comment type="caution">
    <text evidence="2">The sequence shown here is derived from an EMBL/GenBank/DDBJ whole genome shotgun (WGS) entry which is preliminary data.</text>
</comment>
<reference evidence="2" key="1">
    <citation type="submission" date="2023-04" db="EMBL/GenBank/DDBJ databases">
        <title>Phytophthora lilii NBRC 32176.</title>
        <authorList>
            <person name="Ichikawa N."/>
            <person name="Sato H."/>
            <person name="Tonouchi N."/>
        </authorList>
    </citation>
    <scope>NUCLEOTIDE SEQUENCE</scope>
    <source>
        <strain evidence="2">NBRC 32176</strain>
    </source>
</reference>
<feature type="region of interest" description="Disordered" evidence="1">
    <location>
        <begin position="63"/>
        <end position="189"/>
    </location>
</feature>
<accession>A0A9W6WNE8</accession>
<sequence length="203" mass="20643">MATGRGKRKSGDLLDPALAESYKVANGSTDGAQHGDAAAQGVGAPAVHELPAQLQVLLPQVQHPAGGARGRGGAGAATAAAGARVVPGQDQEEHGPARQGAGPAGRAHRPVPGQGWRRAAHLHARERGGGVPVVRGGDTGGDEDGTAPRHPHAHLHRLSVAESAGHHDRPGHCQSAPREAGAASQGEQLLALPQGRSWLRLYD</sequence>
<gene>
    <name evidence="2" type="ORF">Plil01_000202000</name>
</gene>
<feature type="region of interest" description="Disordered" evidence="1">
    <location>
        <begin position="25"/>
        <end position="44"/>
    </location>
</feature>
<protein>
    <submittedName>
        <fullName evidence="2">Unnamed protein product</fullName>
    </submittedName>
</protein>
<dbReference type="AlphaFoldDB" id="A0A9W6WNE8"/>
<evidence type="ECO:0000313" key="3">
    <source>
        <dbReference type="Proteomes" id="UP001165083"/>
    </source>
</evidence>
<name>A0A9W6WNE8_9STRA</name>
<keyword evidence="3" id="KW-1185">Reference proteome</keyword>
<dbReference type="EMBL" id="BSXW01000072">
    <property type="protein sequence ID" value="GMF11302.1"/>
    <property type="molecule type" value="Genomic_DNA"/>
</dbReference>
<dbReference type="Proteomes" id="UP001165083">
    <property type="component" value="Unassembled WGS sequence"/>
</dbReference>